<comment type="caution">
    <text evidence="4">The sequence shown here is derived from an EMBL/GenBank/DDBJ whole genome shotgun (WGS) entry which is preliminary data.</text>
</comment>
<keyword evidence="2" id="KW-0472">Membrane</keyword>
<reference evidence="4 5" key="1">
    <citation type="journal article" date="2007" name="Int. J. Syst. Evol. Microbiol.">
        <title>Paenibacillus ginsengarvi sp. nov., isolated from soil from ginseng cultivation.</title>
        <authorList>
            <person name="Yoon M.H."/>
            <person name="Ten L.N."/>
            <person name="Im W.T."/>
        </authorList>
    </citation>
    <scope>NUCLEOTIDE SEQUENCE [LARGE SCALE GENOMIC DNA]</scope>
    <source>
        <strain evidence="4 5">KCTC 13059</strain>
    </source>
</reference>
<dbReference type="RefSeq" id="WP_120748593.1">
    <property type="nucleotide sequence ID" value="NZ_RBAH01000012.1"/>
</dbReference>
<organism evidence="4 5">
    <name type="scientific">Paenibacillus ginsengarvi</name>
    <dbReference type="NCBI Taxonomy" id="400777"/>
    <lineage>
        <taxon>Bacteria</taxon>
        <taxon>Bacillati</taxon>
        <taxon>Bacillota</taxon>
        <taxon>Bacilli</taxon>
        <taxon>Bacillales</taxon>
        <taxon>Paenibacillaceae</taxon>
        <taxon>Paenibacillus</taxon>
    </lineage>
</organism>
<keyword evidence="2" id="KW-0812">Transmembrane</keyword>
<dbReference type="EMBL" id="RBAH01000012">
    <property type="protein sequence ID" value="RKN82210.1"/>
    <property type="molecule type" value="Genomic_DNA"/>
</dbReference>
<sequence>MLHNRNSACRRRSPLRCSACRPLLLSIIVAALAAGLFPSGAEAASIADKIKGWFELPSQVDELKSQYEGTKQQLEDAARQIDEAARQSQESLEQYRQAEQRLREDNERLAKQNEQLGEAIKALQAAEQQRESRSRRTWTVVWTAIGLVALYFLSSRLFRVLIRSRRL</sequence>
<evidence type="ECO:0000313" key="4">
    <source>
        <dbReference type="EMBL" id="RKN82210.1"/>
    </source>
</evidence>
<evidence type="ECO:0000256" key="1">
    <source>
        <dbReference type="SAM" id="Coils"/>
    </source>
</evidence>
<feature type="transmembrane region" description="Helical" evidence="2">
    <location>
        <begin position="140"/>
        <end position="162"/>
    </location>
</feature>
<keyword evidence="3" id="KW-0732">Signal</keyword>
<evidence type="ECO:0000256" key="2">
    <source>
        <dbReference type="SAM" id="Phobius"/>
    </source>
</evidence>
<keyword evidence="2" id="KW-1133">Transmembrane helix</keyword>
<proteinExistence type="predicted"/>
<feature type="chain" id="PRO_5017417217" evidence="3">
    <location>
        <begin position="44"/>
        <end position="167"/>
    </location>
</feature>
<evidence type="ECO:0000313" key="5">
    <source>
        <dbReference type="Proteomes" id="UP000282311"/>
    </source>
</evidence>
<dbReference type="Gene3D" id="1.20.1170.10">
    <property type="match status" value="1"/>
</dbReference>
<accession>A0A3B0CB57</accession>
<feature type="coiled-coil region" evidence="1">
    <location>
        <begin position="60"/>
        <end position="129"/>
    </location>
</feature>
<dbReference type="Proteomes" id="UP000282311">
    <property type="component" value="Unassembled WGS sequence"/>
</dbReference>
<dbReference type="OrthoDB" id="2605255at2"/>
<feature type="signal peptide" evidence="3">
    <location>
        <begin position="1"/>
        <end position="43"/>
    </location>
</feature>
<dbReference type="AlphaFoldDB" id="A0A3B0CB57"/>
<evidence type="ECO:0000256" key="3">
    <source>
        <dbReference type="SAM" id="SignalP"/>
    </source>
</evidence>
<keyword evidence="1" id="KW-0175">Coiled coil</keyword>
<name>A0A3B0CB57_9BACL</name>
<gene>
    <name evidence="4" type="ORF">D7M11_17870</name>
</gene>
<keyword evidence="5" id="KW-1185">Reference proteome</keyword>
<protein>
    <submittedName>
        <fullName evidence="4">Uncharacterized protein</fullName>
    </submittedName>
</protein>